<reference evidence="3 4" key="1">
    <citation type="submission" date="2019-02" db="EMBL/GenBank/DDBJ databases">
        <title>Genome sequencing of the rare red list fungi Phellinidium pouzarii.</title>
        <authorList>
            <person name="Buettner E."/>
            <person name="Kellner H."/>
        </authorList>
    </citation>
    <scope>NUCLEOTIDE SEQUENCE [LARGE SCALE GENOMIC DNA]</scope>
    <source>
        <strain evidence="3 4">DSM 108285</strain>
    </source>
</reference>
<accession>A0A4S4LCY8</accession>
<keyword evidence="1" id="KW-0472">Membrane</keyword>
<name>A0A4S4LCY8_9AGAM</name>
<dbReference type="Proteomes" id="UP000308199">
    <property type="component" value="Unassembled WGS sequence"/>
</dbReference>
<feature type="transmembrane region" description="Helical" evidence="1">
    <location>
        <begin position="145"/>
        <end position="164"/>
    </location>
</feature>
<organism evidence="3 4">
    <name type="scientific">Phellinidium pouzarii</name>
    <dbReference type="NCBI Taxonomy" id="167371"/>
    <lineage>
        <taxon>Eukaryota</taxon>
        <taxon>Fungi</taxon>
        <taxon>Dikarya</taxon>
        <taxon>Basidiomycota</taxon>
        <taxon>Agaricomycotina</taxon>
        <taxon>Agaricomycetes</taxon>
        <taxon>Hymenochaetales</taxon>
        <taxon>Hymenochaetaceae</taxon>
        <taxon>Phellinidium</taxon>
    </lineage>
</organism>
<evidence type="ECO:0008006" key="5">
    <source>
        <dbReference type="Google" id="ProtNLM"/>
    </source>
</evidence>
<keyword evidence="4" id="KW-1185">Reference proteome</keyword>
<sequence length="167" mass="17022">MFRALFLCLSALAFTSQVLALGFNFTGVPTNITLQQLLDVPAGVYLSNCQSPCGPLNTTVAACTNDACLCTAAVSAQLTTCEQCMFNELVAANMKQPDPRVGTNVGLAAYQAACGTAANVTLPALALAIAPGWEGPTDIILNTPATVVVVGFGAILGGSALLLLSNI</sequence>
<protein>
    <recommendedName>
        <fullName evidence="5">Extracellular membrane protein CFEM domain-containing protein</fullName>
    </recommendedName>
</protein>
<keyword evidence="1" id="KW-1133">Transmembrane helix</keyword>
<dbReference type="OrthoDB" id="2953532at2759"/>
<evidence type="ECO:0000256" key="1">
    <source>
        <dbReference type="SAM" id="Phobius"/>
    </source>
</evidence>
<comment type="caution">
    <text evidence="3">The sequence shown here is derived from an EMBL/GenBank/DDBJ whole genome shotgun (WGS) entry which is preliminary data.</text>
</comment>
<evidence type="ECO:0000256" key="2">
    <source>
        <dbReference type="SAM" id="SignalP"/>
    </source>
</evidence>
<evidence type="ECO:0000313" key="4">
    <source>
        <dbReference type="Proteomes" id="UP000308199"/>
    </source>
</evidence>
<dbReference type="EMBL" id="SGPK01000056">
    <property type="protein sequence ID" value="THH09662.1"/>
    <property type="molecule type" value="Genomic_DNA"/>
</dbReference>
<proteinExistence type="predicted"/>
<keyword evidence="2" id="KW-0732">Signal</keyword>
<feature type="signal peptide" evidence="2">
    <location>
        <begin position="1"/>
        <end position="20"/>
    </location>
</feature>
<keyword evidence="1" id="KW-0812">Transmembrane</keyword>
<evidence type="ECO:0000313" key="3">
    <source>
        <dbReference type="EMBL" id="THH09662.1"/>
    </source>
</evidence>
<feature type="chain" id="PRO_5020227095" description="Extracellular membrane protein CFEM domain-containing protein" evidence="2">
    <location>
        <begin position="21"/>
        <end position="167"/>
    </location>
</feature>
<gene>
    <name evidence="3" type="ORF">EW145_g1843</name>
</gene>
<dbReference type="AlphaFoldDB" id="A0A4S4LCY8"/>